<dbReference type="Gene3D" id="3.20.80.10">
    <property type="entry name" value="Regulatory factor, effector binding domain"/>
    <property type="match status" value="1"/>
</dbReference>
<evidence type="ECO:0000313" key="5">
    <source>
        <dbReference type="EMBL" id="SIR31324.1"/>
    </source>
</evidence>
<keyword evidence="6" id="KW-1185">Reference proteome</keyword>
<organism evidence="5 6">
    <name type="scientific">Paenibacillus macquariensis</name>
    <dbReference type="NCBI Taxonomy" id="948756"/>
    <lineage>
        <taxon>Bacteria</taxon>
        <taxon>Bacillati</taxon>
        <taxon>Bacillota</taxon>
        <taxon>Bacilli</taxon>
        <taxon>Bacillales</taxon>
        <taxon>Paenibacillaceae</taxon>
        <taxon>Paenibacillus</taxon>
    </lineage>
</organism>
<accession>A0ABY1K651</accession>
<evidence type="ECO:0000256" key="2">
    <source>
        <dbReference type="ARBA" id="ARBA00023125"/>
    </source>
</evidence>
<evidence type="ECO:0000256" key="3">
    <source>
        <dbReference type="ARBA" id="ARBA00023163"/>
    </source>
</evidence>
<dbReference type="SUPFAM" id="SSF55136">
    <property type="entry name" value="Probable bacterial effector-binding domain"/>
    <property type="match status" value="1"/>
</dbReference>
<dbReference type="InterPro" id="IPR018062">
    <property type="entry name" value="HTH_AraC-typ_CS"/>
</dbReference>
<dbReference type="PANTHER" id="PTHR47504">
    <property type="entry name" value="RIGHT ORIGIN-BINDING PROTEIN"/>
    <property type="match status" value="1"/>
</dbReference>
<evidence type="ECO:0000259" key="4">
    <source>
        <dbReference type="PROSITE" id="PS01124"/>
    </source>
</evidence>
<keyword evidence="3" id="KW-0804">Transcription</keyword>
<comment type="caution">
    <text evidence="5">The sequence shown here is derived from an EMBL/GenBank/DDBJ whole genome shotgun (WGS) entry which is preliminary data.</text>
</comment>
<dbReference type="PRINTS" id="PR00032">
    <property type="entry name" value="HTHARAC"/>
</dbReference>
<dbReference type="InterPro" id="IPR009057">
    <property type="entry name" value="Homeodomain-like_sf"/>
</dbReference>
<dbReference type="SUPFAM" id="SSF46689">
    <property type="entry name" value="Homeodomain-like"/>
    <property type="match status" value="2"/>
</dbReference>
<dbReference type="InterPro" id="IPR050959">
    <property type="entry name" value="MarA-like"/>
</dbReference>
<dbReference type="InterPro" id="IPR029441">
    <property type="entry name" value="Cass2"/>
</dbReference>
<dbReference type="PROSITE" id="PS01124">
    <property type="entry name" value="HTH_ARAC_FAMILY_2"/>
    <property type="match status" value="1"/>
</dbReference>
<dbReference type="Proteomes" id="UP000186666">
    <property type="component" value="Unassembled WGS sequence"/>
</dbReference>
<evidence type="ECO:0000313" key="6">
    <source>
        <dbReference type="Proteomes" id="UP000186666"/>
    </source>
</evidence>
<evidence type="ECO:0000256" key="1">
    <source>
        <dbReference type="ARBA" id="ARBA00023015"/>
    </source>
</evidence>
<dbReference type="PROSITE" id="PS00041">
    <property type="entry name" value="HTH_ARAC_FAMILY_1"/>
    <property type="match status" value="1"/>
</dbReference>
<proteinExistence type="predicted"/>
<gene>
    <name evidence="5" type="ORF">SAMN05421578_110188</name>
</gene>
<dbReference type="InterPro" id="IPR020449">
    <property type="entry name" value="Tscrpt_reg_AraC-type_HTH"/>
</dbReference>
<dbReference type="PANTHER" id="PTHR47504:SF5">
    <property type="entry name" value="RIGHT ORIGIN-BINDING PROTEIN"/>
    <property type="match status" value="1"/>
</dbReference>
<dbReference type="Gene3D" id="1.10.10.60">
    <property type="entry name" value="Homeodomain-like"/>
    <property type="match status" value="2"/>
</dbReference>
<dbReference type="Pfam" id="PF12833">
    <property type="entry name" value="HTH_18"/>
    <property type="match status" value="1"/>
</dbReference>
<dbReference type="SMART" id="SM00342">
    <property type="entry name" value="HTH_ARAC"/>
    <property type="match status" value="1"/>
</dbReference>
<keyword evidence="2" id="KW-0238">DNA-binding</keyword>
<dbReference type="EMBL" id="FTNK01000010">
    <property type="protein sequence ID" value="SIR31324.1"/>
    <property type="molecule type" value="Genomic_DNA"/>
</dbReference>
<name>A0ABY1K651_9BACL</name>
<dbReference type="Pfam" id="PF14526">
    <property type="entry name" value="Cass2"/>
    <property type="match status" value="1"/>
</dbReference>
<protein>
    <submittedName>
        <fullName evidence="5">Transcriptional regulator, AraC family</fullName>
    </submittedName>
</protein>
<feature type="domain" description="HTH araC/xylS-type" evidence="4">
    <location>
        <begin position="8"/>
        <end position="105"/>
    </location>
</feature>
<dbReference type="InterPro" id="IPR010499">
    <property type="entry name" value="AraC_E-bd"/>
</dbReference>
<keyword evidence="1" id="KW-0805">Transcription regulation</keyword>
<dbReference type="InterPro" id="IPR011256">
    <property type="entry name" value="Reg_factor_effector_dom_sf"/>
</dbReference>
<reference evidence="5 6" key="1">
    <citation type="submission" date="2017-01" db="EMBL/GenBank/DDBJ databases">
        <authorList>
            <person name="Varghese N."/>
            <person name="Submissions S."/>
        </authorList>
    </citation>
    <scope>NUCLEOTIDE SEQUENCE [LARGE SCALE GENOMIC DNA]</scope>
    <source>
        <strain evidence="5 6">ATCC 23464</strain>
    </source>
</reference>
<sequence length="301" mass="35124">MSYMMCFQRSIDYIEEHLKEKITVEELARISGFSTYHFYRLFYIYVGMPPMDYVRKRRLAYAVAELFQGKRIIDIAMDYGFETHAGFGKAFRKVYGCSPEQYRMHASERIPSNVNLRAYHKFLNVGGIILDPTFSTKPSFSIIGYPLHTTVEEDYQKRGIPALWDYFNVEGLEANLYEQIKPKEHGEYCLCYPPKDLEAGSFTYVIGVKDEYFEKATQDMFTSFVPEATYAVFTTPPANYEDHGFAQAIAGTWRYIFEEWFPNSGYEFAPDKVDFEFYDERCHSQIGAVMNIYIPVVKCHP</sequence>
<dbReference type="InterPro" id="IPR018060">
    <property type="entry name" value="HTH_AraC"/>
</dbReference>
<dbReference type="SMART" id="SM00871">
    <property type="entry name" value="AraC_E_bind"/>
    <property type="match status" value="1"/>
</dbReference>